<feature type="transmembrane region" description="Helical" evidence="2">
    <location>
        <begin position="111"/>
        <end position="132"/>
    </location>
</feature>
<dbReference type="KEGG" id="slom:PXH66_00765"/>
<protein>
    <submittedName>
        <fullName evidence="3">DUF2062 domain-containing protein</fullName>
    </submittedName>
</protein>
<keyword evidence="2" id="KW-1133">Transmembrane helix</keyword>
<gene>
    <name evidence="3" type="ORF">PXH66_00765</name>
</gene>
<feature type="transmembrane region" description="Helical" evidence="2">
    <location>
        <begin position="43"/>
        <end position="62"/>
    </location>
</feature>
<evidence type="ECO:0000256" key="2">
    <source>
        <dbReference type="SAM" id="Phobius"/>
    </source>
</evidence>
<name>A0AAE9ZXY8_9BACT</name>
<sequence length="597" mass="62942">MIITRKIGSILRGKATPFQLMVGCTLGALLGFLPGFMTAPGLTLALALLLVLLNANLFLAAVAGALAKLVSLALLPVSFAIGRLLLEGPTEGLFRAMVNTPGLALLGVENYAATGGLVMGLVVGLILGWLVVRGVTTFRHRMANASEHSEKFQKWNNRAWVRWSVFLLAGGGLKDPDYAALAAKKVGNPIRPLGAAFVILSLVLTVTVLKFFAPTIITTALRDGLERANGATVDIATADLDLGAGRLVVTGLAVTDPNNLDTNLLAAERLEADISGTDLLRKRLTIDRIVMQGATLSQARRVPGRRVSTAPDADGEGIKLPDTGTIEDYVANAKLWRQRLAQAKSWLDRFSGSTPPGESTEIGAEGGTEDTWSERLQRIAAERGYAEVTADHLIADSPTLLVSDLEADNVKAAWLPEETLAIHARNLSTQPWLVDAPASVEITSSGNTAGLTVQAGSTSRLAAHYRGVPAATISDALKRDSAEPLLDGGTVDLAFDGTYSAIDGTIDWPLDVTLHHTTARIAGRAVPLDNFTLPIGLTGALDSPRIKLDQNQLGRIAKQAGTQLIKEKATEAIGEKAGGLLKGLLGGSKDETPDEGN</sequence>
<reference evidence="3" key="1">
    <citation type="submission" date="2023-03" db="EMBL/GenBank/DDBJ databases">
        <title>Lomoglobus Profundus gen. nov., sp. nov., a novel member of the phylum Verrucomicrobia, isolated from deep-marine sediment of South China Sea.</title>
        <authorList>
            <person name="Ahmad T."/>
            <person name="Ishaq S.E."/>
            <person name="Wang F."/>
        </authorList>
    </citation>
    <scope>NUCLEOTIDE SEQUENCE</scope>
    <source>
        <strain evidence="3">LMO-M01</strain>
    </source>
</reference>
<feature type="transmembrane region" description="Helical" evidence="2">
    <location>
        <begin position="193"/>
        <end position="213"/>
    </location>
</feature>
<evidence type="ECO:0000256" key="1">
    <source>
        <dbReference type="SAM" id="MobiDB-lite"/>
    </source>
</evidence>
<accession>A0AAE9ZXY8</accession>
<dbReference type="AlphaFoldDB" id="A0AAE9ZXY8"/>
<dbReference type="RefSeq" id="WP_330929326.1">
    <property type="nucleotide sequence ID" value="NZ_CP119075.1"/>
</dbReference>
<keyword evidence="2" id="KW-0472">Membrane</keyword>
<evidence type="ECO:0000313" key="3">
    <source>
        <dbReference type="EMBL" id="WED65379.1"/>
    </source>
</evidence>
<dbReference type="EMBL" id="CP119075">
    <property type="protein sequence ID" value="WED65379.1"/>
    <property type="molecule type" value="Genomic_DNA"/>
</dbReference>
<dbReference type="Proteomes" id="UP001218638">
    <property type="component" value="Chromosome"/>
</dbReference>
<keyword evidence="4" id="KW-1185">Reference proteome</keyword>
<organism evidence="3 4">
    <name type="scientific">Synoicihabitans lomoniglobus</name>
    <dbReference type="NCBI Taxonomy" id="2909285"/>
    <lineage>
        <taxon>Bacteria</taxon>
        <taxon>Pseudomonadati</taxon>
        <taxon>Verrucomicrobiota</taxon>
        <taxon>Opitutia</taxon>
        <taxon>Opitutales</taxon>
        <taxon>Opitutaceae</taxon>
        <taxon>Synoicihabitans</taxon>
    </lineage>
</organism>
<proteinExistence type="predicted"/>
<keyword evidence="2" id="KW-0812">Transmembrane</keyword>
<feature type="transmembrane region" description="Helical" evidence="2">
    <location>
        <begin position="20"/>
        <end position="37"/>
    </location>
</feature>
<evidence type="ECO:0000313" key="4">
    <source>
        <dbReference type="Proteomes" id="UP001218638"/>
    </source>
</evidence>
<feature type="region of interest" description="Disordered" evidence="1">
    <location>
        <begin position="348"/>
        <end position="371"/>
    </location>
</feature>